<evidence type="ECO:0000313" key="2">
    <source>
        <dbReference type="Proteomes" id="UP000018144"/>
    </source>
</evidence>
<reference evidence="1 2" key="1">
    <citation type="journal article" date="2013" name="PLoS Genet.">
        <title>The genome and development-dependent transcriptomes of Pyronema confluens: a window into fungal evolution.</title>
        <authorList>
            <person name="Traeger S."/>
            <person name="Altegoer F."/>
            <person name="Freitag M."/>
            <person name="Gabaldon T."/>
            <person name="Kempken F."/>
            <person name="Kumar A."/>
            <person name="Marcet-Houben M."/>
            <person name="Poggeler S."/>
            <person name="Stajich J.E."/>
            <person name="Nowrousian M."/>
        </authorList>
    </citation>
    <scope>NUCLEOTIDE SEQUENCE [LARGE SCALE GENOMIC DNA]</scope>
    <source>
        <strain evidence="2">CBS 100304</strain>
        <tissue evidence="1">Vegetative mycelium</tissue>
    </source>
</reference>
<organism evidence="1 2">
    <name type="scientific">Pyronema omphalodes (strain CBS 100304)</name>
    <name type="common">Pyronema confluens</name>
    <dbReference type="NCBI Taxonomy" id="1076935"/>
    <lineage>
        <taxon>Eukaryota</taxon>
        <taxon>Fungi</taxon>
        <taxon>Dikarya</taxon>
        <taxon>Ascomycota</taxon>
        <taxon>Pezizomycotina</taxon>
        <taxon>Pezizomycetes</taxon>
        <taxon>Pezizales</taxon>
        <taxon>Pyronemataceae</taxon>
        <taxon>Pyronema</taxon>
    </lineage>
</organism>
<dbReference type="InterPro" id="IPR025204">
    <property type="entry name" value="CENP-L"/>
</dbReference>
<protein>
    <submittedName>
        <fullName evidence="1">Uncharacterized protein</fullName>
    </submittedName>
</protein>
<gene>
    <name evidence="1" type="ORF">PCON_10176</name>
</gene>
<dbReference type="OrthoDB" id="8864979at2759"/>
<dbReference type="OMA" id="SRAAWMF"/>
<accession>U4L2N6</accession>
<dbReference type="EMBL" id="HF935553">
    <property type="protein sequence ID" value="CCX10582.1"/>
    <property type="molecule type" value="Genomic_DNA"/>
</dbReference>
<keyword evidence="2" id="KW-1185">Reference proteome</keyword>
<dbReference type="Pfam" id="PF13092">
    <property type="entry name" value="CENP-L"/>
    <property type="match status" value="1"/>
</dbReference>
<dbReference type="Proteomes" id="UP000018144">
    <property type="component" value="Unassembled WGS sequence"/>
</dbReference>
<sequence length="270" mass="29449">MSSSPAAELHPIFNTTWTTFTLPLLHNFPLTSASLKPHSKRFLQLLRGLNTRGVLLPSVTATTEAARTGALQSCIWDLLPAPYNGVSITVNYEHTSYKTLLLSDGGKTKPGFTRFPLLLSRFPAQIRGMLLEYLETNFDTLPLPLQLPEALLRGCLEGYVAETGGGGREVALIFGGKAEGLKRITITLSGEDVAGFWQRREGGRFLDVLGGHLEEVMGLRIDEMELQKVASGGFVMAVEGKMKFFEGGGEAVIEAVFQEAAKSLLYLESE</sequence>
<name>U4L2N6_PYROM</name>
<dbReference type="AlphaFoldDB" id="U4L2N6"/>
<proteinExistence type="predicted"/>
<evidence type="ECO:0000313" key="1">
    <source>
        <dbReference type="EMBL" id="CCX10582.1"/>
    </source>
</evidence>